<dbReference type="EMBL" id="SRLE01000004">
    <property type="protein sequence ID" value="TGD75172.1"/>
    <property type="molecule type" value="Genomic_DNA"/>
</dbReference>
<organism evidence="2 3">
    <name type="scientific">Mangrovimicrobium sediminis</name>
    <dbReference type="NCBI Taxonomy" id="2562682"/>
    <lineage>
        <taxon>Bacteria</taxon>
        <taxon>Pseudomonadati</taxon>
        <taxon>Pseudomonadota</taxon>
        <taxon>Gammaproteobacteria</taxon>
        <taxon>Cellvibrionales</taxon>
        <taxon>Halieaceae</taxon>
        <taxon>Mangrovimicrobium</taxon>
    </lineage>
</organism>
<evidence type="ECO:0000259" key="1">
    <source>
        <dbReference type="PROSITE" id="PS51819"/>
    </source>
</evidence>
<reference evidence="2 3" key="1">
    <citation type="submission" date="2019-04" db="EMBL/GenBank/DDBJ databases">
        <title>Taxonomy of novel Haliea sp. from mangrove soil of West Coast of India.</title>
        <authorList>
            <person name="Verma A."/>
            <person name="Kumar P."/>
            <person name="Krishnamurthi S."/>
        </authorList>
    </citation>
    <scope>NUCLEOTIDE SEQUENCE [LARGE SCALE GENOMIC DNA]</scope>
    <source>
        <strain evidence="2 3">SAOS-164</strain>
    </source>
</reference>
<dbReference type="AlphaFoldDB" id="A0A4Z0M673"/>
<dbReference type="InterPro" id="IPR037523">
    <property type="entry name" value="VOC_core"/>
</dbReference>
<dbReference type="OrthoDB" id="2719609at2"/>
<dbReference type="PANTHER" id="PTHR36503:SF1">
    <property type="entry name" value="BLR2520 PROTEIN"/>
    <property type="match status" value="1"/>
</dbReference>
<dbReference type="CDD" id="cd06587">
    <property type="entry name" value="VOC"/>
    <property type="match status" value="1"/>
</dbReference>
<sequence>MQLGAFSVSLAVKDIAASRAFYEALGFAVVGGDQDQNWLILRNGDTTLGLFQGMFERNALTFNPGWDAQAGNLEEFTDVREIQRHLREQGIALTQEADESGSGPAHIAMLDPDGNPVLIDQHV</sequence>
<dbReference type="PROSITE" id="PS51819">
    <property type="entry name" value="VOC"/>
    <property type="match status" value="1"/>
</dbReference>
<dbReference type="Pfam" id="PF00903">
    <property type="entry name" value="Glyoxalase"/>
    <property type="match status" value="1"/>
</dbReference>
<dbReference type="Gene3D" id="3.10.180.10">
    <property type="entry name" value="2,3-Dihydroxybiphenyl 1,2-Dioxygenase, domain 1"/>
    <property type="match status" value="1"/>
</dbReference>
<dbReference type="InterPro" id="IPR029068">
    <property type="entry name" value="Glyas_Bleomycin-R_OHBP_Dase"/>
</dbReference>
<gene>
    <name evidence="2" type="ORF">E4634_03985</name>
</gene>
<accession>A0A4Z0M673</accession>
<dbReference type="Proteomes" id="UP000298050">
    <property type="component" value="Unassembled WGS sequence"/>
</dbReference>
<protein>
    <submittedName>
        <fullName evidence="2">VOC family protein</fullName>
    </submittedName>
</protein>
<name>A0A4Z0M673_9GAMM</name>
<comment type="caution">
    <text evidence="2">The sequence shown here is derived from an EMBL/GenBank/DDBJ whole genome shotgun (WGS) entry which is preliminary data.</text>
</comment>
<keyword evidence="3" id="KW-1185">Reference proteome</keyword>
<dbReference type="PANTHER" id="PTHR36503">
    <property type="entry name" value="BLR2520 PROTEIN"/>
    <property type="match status" value="1"/>
</dbReference>
<evidence type="ECO:0000313" key="2">
    <source>
        <dbReference type="EMBL" id="TGD75172.1"/>
    </source>
</evidence>
<dbReference type="RefSeq" id="WP_135441313.1">
    <property type="nucleotide sequence ID" value="NZ_SRLE01000004.1"/>
</dbReference>
<dbReference type="InterPro" id="IPR004360">
    <property type="entry name" value="Glyas_Fos-R_dOase_dom"/>
</dbReference>
<dbReference type="SUPFAM" id="SSF54593">
    <property type="entry name" value="Glyoxalase/Bleomycin resistance protein/Dihydroxybiphenyl dioxygenase"/>
    <property type="match status" value="1"/>
</dbReference>
<evidence type="ECO:0000313" key="3">
    <source>
        <dbReference type="Proteomes" id="UP000298050"/>
    </source>
</evidence>
<feature type="domain" description="VOC" evidence="1">
    <location>
        <begin position="4"/>
        <end position="122"/>
    </location>
</feature>
<proteinExistence type="predicted"/>